<feature type="compositionally biased region" description="Low complexity" evidence="1">
    <location>
        <begin position="489"/>
        <end position="505"/>
    </location>
</feature>
<feature type="region of interest" description="Disordered" evidence="1">
    <location>
        <begin position="405"/>
        <end position="443"/>
    </location>
</feature>
<name>A0ABR3BQJ5_9TREE</name>
<evidence type="ECO:0008006" key="4">
    <source>
        <dbReference type="Google" id="ProtNLM"/>
    </source>
</evidence>
<evidence type="ECO:0000256" key="1">
    <source>
        <dbReference type="SAM" id="MobiDB-lite"/>
    </source>
</evidence>
<feature type="region of interest" description="Disordered" evidence="1">
    <location>
        <begin position="611"/>
        <end position="633"/>
    </location>
</feature>
<dbReference type="InterPro" id="IPR012340">
    <property type="entry name" value="NA-bd_OB-fold"/>
</dbReference>
<comment type="caution">
    <text evidence="2">The sequence shown here is derived from an EMBL/GenBank/DDBJ whole genome shotgun (WGS) entry which is preliminary data.</text>
</comment>
<reference evidence="3" key="1">
    <citation type="submission" date="2015-01" db="EMBL/GenBank/DDBJ databases">
        <title>The Genome Sequence of Cryptococcus gattii MMRL2647.</title>
        <authorList>
            <consortium name="The Broad Institute Genomics Platform"/>
            <person name="Cuomo C."/>
            <person name="Litvintseva A."/>
            <person name="Chen Y."/>
            <person name="Heitman J."/>
            <person name="Sun S."/>
            <person name="Springer D."/>
            <person name="Dromer F."/>
            <person name="Young S."/>
            <person name="Zeng Q."/>
            <person name="Gargeya S."/>
            <person name="Abouelleil A."/>
            <person name="Alvarado L."/>
            <person name="Chapman S.B."/>
            <person name="Gainer-Dewar J."/>
            <person name="Goldberg J."/>
            <person name="Griggs A."/>
            <person name="Gujja S."/>
            <person name="Hansen M."/>
            <person name="Howarth C."/>
            <person name="Imamovic A."/>
            <person name="Larimer J."/>
            <person name="Murphy C."/>
            <person name="Naylor J."/>
            <person name="Pearson M."/>
            <person name="Priest M."/>
            <person name="Roberts A."/>
            <person name="Saif S."/>
            <person name="Shea T."/>
            <person name="Sykes S."/>
            <person name="Wortman J."/>
            <person name="Nusbaum C."/>
            <person name="Birren B."/>
        </authorList>
    </citation>
    <scope>NUCLEOTIDE SEQUENCE [LARGE SCALE GENOMIC DNA]</scope>
    <source>
        <strain evidence="3">IND107</strain>
    </source>
</reference>
<protein>
    <recommendedName>
        <fullName evidence="4">CST complex subunit Stn1 N-terminal domain-containing protein</fullName>
    </recommendedName>
</protein>
<dbReference type="Gene3D" id="2.40.50.140">
    <property type="entry name" value="Nucleic acid-binding proteins"/>
    <property type="match status" value="1"/>
</dbReference>
<dbReference type="RefSeq" id="XP_066612510.1">
    <property type="nucleotide sequence ID" value="XM_066759023.1"/>
</dbReference>
<evidence type="ECO:0000313" key="2">
    <source>
        <dbReference type="EMBL" id="KAL0245426.1"/>
    </source>
</evidence>
<feature type="region of interest" description="Disordered" evidence="1">
    <location>
        <begin position="479"/>
        <end position="508"/>
    </location>
</feature>
<proteinExistence type="predicted"/>
<feature type="region of interest" description="Disordered" evidence="1">
    <location>
        <begin position="229"/>
        <end position="276"/>
    </location>
</feature>
<feature type="region of interest" description="Disordered" evidence="1">
    <location>
        <begin position="349"/>
        <end position="385"/>
    </location>
</feature>
<organism evidence="2 3">
    <name type="scientific">Cryptococcus tetragattii IND107</name>
    <dbReference type="NCBI Taxonomy" id="1296105"/>
    <lineage>
        <taxon>Eukaryota</taxon>
        <taxon>Fungi</taxon>
        <taxon>Dikarya</taxon>
        <taxon>Basidiomycota</taxon>
        <taxon>Agaricomycotina</taxon>
        <taxon>Tremellomycetes</taxon>
        <taxon>Tremellales</taxon>
        <taxon>Cryptococcaceae</taxon>
        <taxon>Cryptococcus</taxon>
        <taxon>Cryptococcus gattii species complex</taxon>
    </lineage>
</organism>
<feature type="region of interest" description="Disordered" evidence="1">
    <location>
        <begin position="290"/>
        <end position="322"/>
    </location>
</feature>
<evidence type="ECO:0000313" key="3">
    <source>
        <dbReference type="Proteomes" id="UP000054399"/>
    </source>
</evidence>
<reference evidence="2 3" key="2">
    <citation type="submission" date="2024-01" db="EMBL/GenBank/DDBJ databases">
        <title>Comparative genomics of Cryptococcus and Kwoniella reveals pathogenesis evolution and contrasting modes of karyotype evolution via chromosome fusion or intercentromeric recombination.</title>
        <authorList>
            <person name="Coelho M.A."/>
            <person name="David-Palma M."/>
            <person name="Shea T."/>
            <person name="Bowers K."/>
            <person name="Mcginley-Smith S."/>
            <person name="Mohammad A.W."/>
            <person name="Gnirke A."/>
            <person name="Yurkov A.M."/>
            <person name="Nowrousian M."/>
            <person name="Sun S."/>
            <person name="Cuomo C.A."/>
            <person name="Heitman J."/>
        </authorList>
    </citation>
    <scope>NUCLEOTIDE SEQUENCE [LARGE SCALE GENOMIC DNA]</scope>
    <source>
        <strain evidence="2 3">IND107</strain>
    </source>
</reference>
<feature type="compositionally biased region" description="Basic and acidic residues" evidence="1">
    <location>
        <begin position="359"/>
        <end position="385"/>
    </location>
</feature>
<gene>
    <name evidence="2" type="ORF">I308_104550</name>
</gene>
<sequence length="687" mass="76553">MSTLTLPPQPTLLSHALSPTAIAKCHISDLWKARFLVPATTGAERDYRPEGLIAIDNYPTRLVEVVGWVAGVDHNDSYMTIHMDDGDGEHTVAISARLQSTFSSHSAPQILPLETVKNQLGWSSSSSLTAKQMSELKRKQWEILAQEQAKYKVQCKNERKPVVEGYDVRVGDTLRAIGVLEEWSRKEGVFRQLMVSPSAGGSIQVVAPEEQYIHAQEVDFLHKTLYSHPFEMPDPKPPLKTSTSPRNSNANSNDVQDVQNAQPPSSPGWHPKSDSTVLTLDDSVSASVSVSDSRFPSASGSVLVLGNCPKPKLRHPTRLPSTTLTRPTFRRYILHTVISHVERALEVLLTPEDEEDDDSRGGNDPEKGKWNGGDEEKKAKENEREGIERLRKALGYYFPEYRELNKTLQRDSPRPRSQPRPCGGARRKRPPRTAKETVGPLIPFTPTSLLADPTLSLLGGLILEREARARVKMLKREVLSGSDSHPHSHSTSSQTQSQSRSQSLQEEYTSRRLLHKQTSSFLTPSEKEQALRGMVTTALREMAEAGEIVQVRLETAFTPFLDARATHPNTRDTCGYLPLPPPLVFPLLFPLLLSLQSIRVSQSQSLSLSRRTAGPRRGRIAPSPHSFTPTTTTNELTKSLTQWGKDGRWERVGSEIVQAGLYWAQERGWVDKKGDGWVFGEAGYDWV</sequence>
<feature type="compositionally biased region" description="Polar residues" evidence="1">
    <location>
        <begin position="240"/>
        <end position="263"/>
    </location>
</feature>
<keyword evidence="3" id="KW-1185">Reference proteome</keyword>
<dbReference type="EMBL" id="ATAM02000008">
    <property type="protein sequence ID" value="KAL0245426.1"/>
    <property type="molecule type" value="Genomic_DNA"/>
</dbReference>
<dbReference type="GeneID" id="91991406"/>
<feature type="compositionally biased region" description="Basic and acidic residues" evidence="1">
    <location>
        <begin position="405"/>
        <end position="414"/>
    </location>
</feature>
<dbReference type="Proteomes" id="UP000054399">
    <property type="component" value="Unassembled WGS sequence"/>
</dbReference>
<accession>A0ABR3BQJ5</accession>